<feature type="transmembrane region" description="Helical" evidence="1">
    <location>
        <begin position="42"/>
        <end position="61"/>
    </location>
</feature>
<name>A0A9P6EPJ3_9AGAR</name>
<comment type="caution">
    <text evidence="2">The sequence shown here is derived from an EMBL/GenBank/DDBJ whole genome shotgun (WGS) entry which is preliminary data.</text>
</comment>
<dbReference type="AlphaFoldDB" id="A0A9P6EPJ3"/>
<organism evidence="2 3">
    <name type="scientific">Crepidotus variabilis</name>
    <dbReference type="NCBI Taxonomy" id="179855"/>
    <lineage>
        <taxon>Eukaryota</taxon>
        <taxon>Fungi</taxon>
        <taxon>Dikarya</taxon>
        <taxon>Basidiomycota</taxon>
        <taxon>Agaricomycotina</taxon>
        <taxon>Agaricomycetes</taxon>
        <taxon>Agaricomycetidae</taxon>
        <taxon>Agaricales</taxon>
        <taxon>Agaricineae</taxon>
        <taxon>Crepidotaceae</taxon>
        <taxon>Crepidotus</taxon>
    </lineage>
</organism>
<keyword evidence="1" id="KW-1133">Transmembrane helix</keyword>
<dbReference type="Proteomes" id="UP000807306">
    <property type="component" value="Unassembled WGS sequence"/>
</dbReference>
<accession>A0A9P6EPJ3</accession>
<feature type="transmembrane region" description="Helical" evidence="1">
    <location>
        <begin position="12"/>
        <end position="30"/>
    </location>
</feature>
<reference evidence="2" key="1">
    <citation type="submission" date="2020-11" db="EMBL/GenBank/DDBJ databases">
        <authorList>
            <consortium name="DOE Joint Genome Institute"/>
            <person name="Ahrendt S."/>
            <person name="Riley R."/>
            <person name="Andreopoulos W."/>
            <person name="Labutti K."/>
            <person name="Pangilinan J."/>
            <person name="Ruiz-Duenas F.J."/>
            <person name="Barrasa J.M."/>
            <person name="Sanchez-Garcia M."/>
            <person name="Camarero S."/>
            <person name="Miyauchi S."/>
            <person name="Serrano A."/>
            <person name="Linde D."/>
            <person name="Babiker R."/>
            <person name="Drula E."/>
            <person name="Ayuso-Fernandez I."/>
            <person name="Pacheco R."/>
            <person name="Padilla G."/>
            <person name="Ferreira P."/>
            <person name="Barriuso J."/>
            <person name="Kellner H."/>
            <person name="Castanera R."/>
            <person name="Alfaro M."/>
            <person name="Ramirez L."/>
            <person name="Pisabarro A.G."/>
            <person name="Kuo A."/>
            <person name="Tritt A."/>
            <person name="Lipzen A."/>
            <person name="He G."/>
            <person name="Yan M."/>
            <person name="Ng V."/>
            <person name="Cullen D."/>
            <person name="Martin F."/>
            <person name="Rosso M.-N."/>
            <person name="Henrissat B."/>
            <person name="Hibbett D."/>
            <person name="Martinez A.T."/>
            <person name="Grigoriev I.V."/>
        </authorList>
    </citation>
    <scope>NUCLEOTIDE SEQUENCE</scope>
    <source>
        <strain evidence="2">CBS 506.95</strain>
    </source>
</reference>
<evidence type="ECO:0000313" key="3">
    <source>
        <dbReference type="Proteomes" id="UP000807306"/>
    </source>
</evidence>
<evidence type="ECO:0000313" key="2">
    <source>
        <dbReference type="EMBL" id="KAF9533621.1"/>
    </source>
</evidence>
<proteinExistence type="predicted"/>
<sequence length="130" mass="14855">MVPSFIRSGLGVWSSFFTFLPSITDFGFSYPPAVATLRRARIQTITPALLPVTLFFIYLFHSFHITSSFRLEMTCLLILYLLYNSNNRPTFGSNIECSLSESPNLGGCESYHRYCSIMRTTLYCTDTPHR</sequence>
<keyword evidence="3" id="KW-1185">Reference proteome</keyword>
<dbReference type="EMBL" id="MU157828">
    <property type="protein sequence ID" value="KAF9533621.1"/>
    <property type="molecule type" value="Genomic_DNA"/>
</dbReference>
<keyword evidence="1" id="KW-0472">Membrane</keyword>
<gene>
    <name evidence="2" type="ORF">CPB83DRAFT_485385</name>
</gene>
<protein>
    <submittedName>
        <fullName evidence="2">Uncharacterized protein</fullName>
    </submittedName>
</protein>
<keyword evidence="1" id="KW-0812">Transmembrane</keyword>
<evidence type="ECO:0000256" key="1">
    <source>
        <dbReference type="SAM" id="Phobius"/>
    </source>
</evidence>